<keyword evidence="10" id="KW-0677">Repeat</keyword>
<evidence type="ECO:0000256" key="11">
    <source>
        <dbReference type="ARBA" id="ARBA00022837"/>
    </source>
</evidence>
<evidence type="ECO:0000256" key="18">
    <source>
        <dbReference type="ARBA" id="ARBA00023201"/>
    </source>
</evidence>
<evidence type="ECO:0000256" key="7">
    <source>
        <dbReference type="ARBA" id="ARBA00022692"/>
    </source>
</evidence>
<dbReference type="GO" id="GO:0046872">
    <property type="term" value="F:metal ion binding"/>
    <property type="evidence" value="ECO:0007669"/>
    <property type="project" value="UniProtKB-KW"/>
</dbReference>
<evidence type="ECO:0000256" key="5">
    <source>
        <dbReference type="ARBA" id="ARBA00022475"/>
    </source>
</evidence>
<dbReference type="PANTHER" id="PTHR11878:SF76">
    <property type="entry name" value="CALX-BETA DOMAIN-CONTAINING PROTEIN"/>
    <property type="match status" value="1"/>
</dbReference>
<dbReference type="Pfam" id="PF16494">
    <property type="entry name" value="Na_Ca_ex_C"/>
    <property type="match status" value="1"/>
</dbReference>
<keyword evidence="18" id="KW-0739">Sodium transport</keyword>
<dbReference type="Pfam" id="PF03160">
    <property type="entry name" value="Calx-beta"/>
    <property type="match status" value="1"/>
</dbReference>
<name>A0A8B8CSZ9_CRAVI</name>
<dbReference type="InterPro" id="IPR003644">
    <property type="entry name" value="Calx_beta"/>
</dbReference>
<feature type="transmembrane region" description="Helical" evidence="20">
    <location>
        <begin position="709"/>
        <end position="728"/>
    </location>
</feature>
<feature type="transmembrane region" description="Helical" evidence="20">
    <location>
        <begin position="186"/>
        <end position="206"/>
    </location>
</feature>
<dbReference type="InterPro" id="IPR004836">
    <property type="entry name" value="Na_Ca_Ex"/>
</dbReference>
<evidence type="ECO:0000256" key="15">
    <source>
        <dbReference type="ARBA" id="ARBA00023065"/>
    </source>
</evidence>
<dbReference type="GeneID" id="111121830"/>
<keyword evidence="13 20" id="KW-1133">Transmembrane helix</keyword>
<dbReference type="GO" id="GO:0005516">
    <property type="term" value="F:calmodulin binding"/>
    <property type="evidence" value="ECO:0007669"/>
    <property type="project" value="UniProtKB-KW"/>
</dbReference>
<reference evidence="23" key="1">
    <citation type="submission" date="2025-08" db="UniProtKB">
        <authorList>
            <consortium name="RefSeq"/>
        </authorList>
    </citation>
    <scope>IDENTIFICATION</scope>
    <source>
        <tissue evidence="23">Whole sample</tissue>
    </source>
</reference>
<evidence type="ECO:0000313" key="23">
    <source>
        <dbReference type="RefSeq" id="XP_022318972.1"/>
    </source>
</evidence>
<dbReference type="Proteomes" id="UP000694844">
    <property type="component" value="Chromosome 2"/>
</dbReference>
<keyword evidence="9" id="KW-0732">Signal</keyword>
<evidence type="ECO:0000256" key="3">
    <source>
        <dbReference type="ARBA" id="ARBA00022448"/>
    </source>
</evidence>
<evidence type="ECO:0000256" key="17">
    <source>
        <dbReference type="ARBA" id="ARBA00023180"/>
    </source>
</evidence>
<evidence type="ECO:0000256" key="20">
    <source>
        <dbReference type="SAM" id="Phobius"/>
    </source>
</evidence>
<feature type="transmembrane region" description="Helical" evidence="20">
    <location>
        <begin position="91"/>
        <end position="112"/>
    </location>
</feature>
<dbReference type="OrthoDB" id="418484at2759"/>
<dbReference type="GO" id="GO:0030424">
    <property type="term" value="C:axon"/>
    <property type="evidence" value="ECO:0007669"/>
    <property type="project" value="TreeGrafter"/>
</dbReference>
<dbReference type="GO" id="GO:0005432">
    <property type="term" value="F:calcium:sodium antiporter activity"/>
    <property type="evidence" value="ECO:0007669"/>
    <property type="project" value="InterPro"/>
</dbReference>
<evidence type="ECO:0000256" key="14">
    <source>
        <dbReference type="ARBA" id="ARBA00023053"/>
    </source>
</evidence>
<accession>A0A8B8CSZ9</accession>
<dbReference type="InterPro" id="IPR051171">
    <property type="entry name" value="CaCA"/>
</dbReference>
<dbReference type="SMART" id="SM00237">
    <property type="entry name" value="Calx_beta"/>
    <property type="match status" value="2"/>
</dbReference>
<keyword evidence="5" id="KW-1003">Cell membrane</keyword>
<sequence length="808" mass="88746">MSTCPESYTCSDEGLLLPIVSEASWPIGARATVYLIGLLWSFMAIAIIADIFMSAISTITSHTQEVKIPDDSESGYKTIEVLRWNGTVANLTLMALGSSAPEILLSIIEIVFNDFKSGELGPSTVVGSAAFNLMVICGVCVIGIPSSETRRIKKLKVFAITAVFSVLAYVWLIIILMVNTPDFVDLWEAVVTLFMFPILVILAYILDKNYFGSASVDDETGLEVGGEVSRADRDNLLSQEHADKQVIVEMLRRLKSNPDADEKEVARLTAHLMEQNQHHNRAWYRINAIRTLTGGTRLTTPLTDKSNELLETLLVAEEAGGDPDFIHLSEGGKKAIVEFESPSTAVIEKEGRVKINVIRHGNLDRRVLFRIETIDGTAEATSDYKPLKKTMVFEPKETLLSFDIEIIDDNTWEPDEVFFIRMTIEPEQQAVLGKHPVTQVTILNDDEPGTIQFANPSFLFKESVGCAQVKVERINGCDGRIVAKWKTKDITAVGGRDYENTSGEIVFEHGELTKMIEINIKDDLEFEKDENFEVDLVEVDGGAKLGKLKRCVVTIVNDDEFAGFVDRIADLTNANLDALRLGKQTWAKQFEEALNVNGGDLETATAFSYLLHFMTFGFKSFFALIPPPTIWGGWLCFFVSLLCIGLITAIVADLANIFGCLIGLESEVTAITFVALGTSLPDLFASKTAATMEKYADSAIGNVTGSNSVNVFLGLGFAWVVAAIYWTSKGVSFEVPAGSLGFSVAIFTVCAIVTLILIVVRRVVGVFGNAELGGPKTPKLISGFFMIFLWLVYVLLASLQTYGYIEGF</sequence>
<dbReference type="GO" id="GO:0098703">
    <property type="term" value="P:calcium ion import across plasma membrane"/>
    <property type="evidence" value="ECO:0007669"/>
    <property type="project" value="TreeGrafter"/>
</dbReference>
<dbReference type="RefSeq" id="XP_022318972.1">
    <property type="nucleotide sequence ID" value="XM_022463264.1"/>
</dbReference>
<feature type="transmembrane region" description="Helical" evidence="20">
    <location>
        <begin position="631"/>
        <end position="652"/>
    </location>
</feature>
<gene>
    <name evidence="23" type="primary">LOC111121830</name>
</gene>
<evidence type="ECO:0000256" key="13">
    <source>
        <dbReference type="ARBA" id="ARBA00022989"/>
    </source>
</evidence>
<keyword evidence="12" id="KW-0112">Calmodulin-binding</keyword>
<evidence type="ECO:0000256" key="1">
    <source>
        <dbReference type="ARBA" id="ARBA00004651"/>
    </source>
</evidence>
<evidence type="ECO:0000256" key="16">
    <source>
        <dbReference type="ARBA" id="ARBA00023136"/>
    </source>
</evidence>
<dbReference type="GO" id="GO:0007154">
    <property type="term" value="P:cell communication"/>
    <property type="evidence" value="ECO:0007669"/>
    <property type="project" value="InterPro"/>
</dbReference>
<dbReference type="KEGG" id="cvn:111121830"/>
<feature type="transmembrane region" description="Helical" evidence="20">
    <location>
        <begin position="606"/>
        <end position="625"/>
    </location>
</feature>
<feature type="transmembrane region" description="Helical" evidence="20">
    <location>
        <begin position="780"/>
        <end position="805"/>
    </location>
</feature>
<keyword evidence="3" id="KW-0813">Transport</keyword>
<dbReference type="Pfam" id="PF01699">
    <property type="entry name" value="Na_Ca_ex"/>
    <property type="match status" value="2"/>
</dbReference>
<keyword evidence="8" id="KW-0479">Metal-binding</keyword>
<keyword evidence="6" id="KW-0109">Calcium transport</keyword>
<evidence type="ECO:0000256" key="2">
    <source>
        <dbReference type="ARBA" id="ARBA00007489"/>
    </source>
</evidence>
<evidence type="ECO:0000256" key="12">
    <source>
        <dbReference type="ARBA" id="ARBA00022860"/>
    </source>
</evidence>
<evidence type="ECO:0000313" key="22">
    <source>
        <dbReference type="Proteomes" id="UP000694844"/>
    </source>
</evidence>
<comment type="similarity">
    <text evidence="2">Belongs to the Ca(2+):cation antiporter (CaCA) (TC 2.A.19) family. SLC8 subfamily.</text>
</comment>
<comment type="catalytic activity">
    <reaction evidence="19">
        <text>Ca(2+)(in) + 3 Na(+)(out) = Ca(2+)(out) + 3 Na(+)(in)</text>
        <dbReference type="Rhea" id="RHEA:69955"/>
        <dbReference type="ChEBI" id="CHEBI:29101"/>
        <dbReference type="ChEBI" id="CHEBI:29108"/>
    </reaction>
</comment>
<dbReference type="InterPro" id="IPR032452">
    <property type="entry name" value="Na_Ca_Ex_C-exten"/>
</dbReference>
<keyword evidence="4" id="KW-0050">Antiport</keyword>
<evidence type="ECO:0000259" key="21">
    <source>
        <dbReference type="SMART" id="SM00237"/>
    </source>
</evidence>
<keyword evidence="22" id="KW-1185">Reference proteome</keyword>
<dbReference type="Gene3D" id="2.60.40.2030">
    <property type="match status" value="2"/>
</dbReference>
<keyword evidence="11" id="KW-0106">Calcium</keyword>
<dbReference type="InterPro" id="IPR044880">
    <property type="entry name" value="NCX_ion-bd_dom_sf"/>
</dbReference>
<evidence type="ECO:0000256" key="19">
    <source>
        <dbReference type="ARBA" id="ARBA00033667"/>
    </source>
</evidence>
<dbReference type="InterPro" id="IPR004837">
    <property type="entry name" value="NaCa_Exmemb"/>
</dbReference>
<protein>
    <submittedName>
        <fullName evidence="23">Sodium/calcium exchanger 3-like isoform X1</fullName>
    </submittedName>
</protein>
<dbReference type="AlphaFoldDB" id="A0A8B8CSZ9"/>
<evidence type="ECO:0000256" key="6">
    <source>
        <dbReference type="ARBA" id="ARBA00022568"/>
    </source>
</evidence>
<dbReference type="GO" id="GO:0098794">
    <property type="term" value="C:postsynapse"/>
    <property type="evidence" value="ECO:0007669"/>
    <property type="project" value="TreeGrafter"/>
</dbReference>
<dbReference type="PRINTS" id="PR01259">
    <property type="entry name" value="NACAEXCHNGR"/>
</dbReference>
<feature type="transmembrane region" description="Helical" evidence="20">
    <location>
        <begin position="157"/>
        <end position="180"/>
    </location>
</feature>
<dbReference type="SUPFAM" id="SSF141072">
    <property type="entry name" value="CalX-like"/>
    <property type="match status" value="2"/>
</dbReference>
<evidence type="ECO:0000256" key="8">
    <source>
        <dbReference type="ARBA" id="ARBA00022723"/>
    </source>
</evidence>
<keyword evidence="15" id="KW-0406">Ion transport</keyword>
<proteinExistence type="inferred from homology"/>
<feature type="domain" description="Calx-beta" evidence="21">
    <location>
        <begin position="324"/>
        <end position="423"/>
    </location>
</feature>
<dbReference type="Gene3D" id="1.20.1420.30">
    <property type="entry name" value="NCX, central ion-binding region"/>
    <property type="match status" value="2"/>
</dbReference>
<feature type="transmembrane region" description="Helical" evidence="20">
    <location>
        <begin position="124"/>
        <end position="145"/>
    </location>
</feature>
<dbReference type="GO" id="GO:0042383">
    <property type="term" value="C:sarcolemma"/>
    <property type="evidence" value="ECO:0007669"/>
    <property type="project" value="TreeGrafter"/>
</dbReference>
<evidence type="ECO:0000256" key="9">
    <source>
        <dbReference type="ARBA" id="ARBA00022729"/>
    </source>
</evidence>
<organism evidence="22 23">
    <name type="scientific">Crassostrea virginica</name>
    <name type="common">Eastern oyster</name>
    <dbReference type="NCBI Taxonomy" id="6565"/>
    <lineage>
        <taxon>Eukaryota</taxon>
        <taxon>Metazoa</taxon>
        <taxon>Spiralia</taxon>
        <taxon>Lophotrochozoa</taxon>
        <taxon>Mollusca</taxon>
        <taxon>Bivalvia</taxon>
        <taxon>Autobranchia</taxon>
        <taxon>Pteriomorphia</taxon>
        <taxon>Ostreida</taxon>
        <taxon>Ostreoidea</taxon>
        <taxon>Ostreidae</taxon>
        <taxon>Crassostrea</taxon>
    </lineage>
</organism>
<feature type="domain" description="Calx-beta" evidence="21">
    <location>
        <begin position="438"/>
        <end position="537"/>
    </location>
</feature>
<dbReference type="InterPro" id="IPR038081">
    <property type="entry name" value="CalX-like_sf"/>
</dbReference>
<feature type="transmembrane region" description="Helical" evidence="20">
    <location>
        <begin position="31"/>
        <end position="52"/>
    </location>
</feature>
<keyword evidence="14" id="KW-0915">Sodium</keyword>
<keyword evidence="16 20" id="KW-0472">Membrane</keyword>
<keyword evidence="17" id="KW-0325">Glycoprotein</keyword>
<dbReference type="PANTHER" id="PTHR11878">
    <property type="entry name" value="SODIUM/CALCIUM EXCHANGER"/>
    <property type="match status" value="1"/>
</dbReference>
<keyword evidence="7 20" id="KW-0812">Transmembrane</keyword>
<comment type="subcellular location">
    <subcellularLocation>
        <location evidence="1">Cell membrane</location>
        <topology evidence="1">Multi-pass membrane protein</topology>
    </subcellularLocation>
</comment>
<evidence type="ECO:0000256" key="10">
    <source>
        <dbReference type="ARBA" id="ARBA00022737"/>
    </source>
</evidence>
<evidence type="ECO:0000256" key="4">
    <source>
        <dbReference type="ARBA" id="ARBA00022449"/>
    </source>
</evidence>
<feature type="transmembrane region" description="Helical" evidence="20">
    <location>
        <begin position="740"/>
        <end position="760"/>
    </location>
</feature>